<feature type="compositionally biased region" description="Polar residues" evidence="1">
    <location>
        <begin position="36"/>
        <end position="51"/>
    </location>
</feature>
<accession>A0AA36MCT9</accession>
<keyword evidence="4" id="KW-1185">Reference proteome</keyword>
<evidence type="ECO:0000313" key="3">
    <source>
        <dbReference type="EMBL" id="CAJ0608389.1"/>
    </source>
</evidence>
<evidence type="ECO:0000313" key="2">
    <source>
        <dbReference type="EMBL" id="CAJ0608333.1"/>
    </source>
</evidence>
<protein>
    <recommendedName>
        <fullName evidence="5">Cell division cycle protein 26 homolog</fullName>
    </recommendedName>
</protein>
<name>A0AA36MCT9_CYLNA</name>
<evidence type="ECO:0000256" key="1">
    <source>
        <dbReference type="SAM" id="MobiDB-lite"/>
    </source>
</evidence>
<evidence type="ECO:0008006" key="5">
    <source>
        <dbReference type="Google" id="ProtNLM"/>
    </source>
</evidence>
<feature type="region of interest" description="Disordered" evidence="1">
    <location>
        <begin position="29"/>
        <end position="91"/>
    </location>
</feature>
<dbReference type="EMBL" id="CATQJL010000316">
    <property type="protein sequence ID" value="CAJ0608333.1"/>
    <property type="molecule type" value="Genomic_DNA"/>
</dbReference>
<proteinExistence type="predicted"/>
<dbReference type="EMBL" id="CATQJL010000316">
    <property type="protein sequence ID" value="CAJ0608389.1"/>
    <property type="molecule type" value="Genomic_DNA"/>
</dbReference>
<gene>
    <name evidence="2" type="ORF">CYNAS_LOCUS20316</name>
    <name evidence="3" type="ORF">CYNAS_LOCUS20372</name>
</gene>
<feature type="compositionally biased region" description="Polar residues" evidence="1">
    <location>
        <begin position="60"/>
        <end position="91"/>
    </location>
</feature>
<dbReference type="Proteomes" id="UP001176961">
    <property type="component" value="Unassembled WGS sequence"/>
</dbReference>
<evidence type="ECO:0000313" key="4">
    <source>
        <dbReference type="Proteomes" id="UP001176961"/>
    </source>
</evidence>
<dbReference type="AlphaFoldDB" id="A0AA36MCT9"/>
<organism evidence="3 4">
    <name type="scientific">Cylicocyclus nassatus</name>
    <name type="common">Nematode worm</name>
    <dbReference type="NCBI Taxonomy" id="53992"/>
    <lineage>
        <taxon>Eukaryota</taxon>
        <taxon>Metazoa</taxon>
        <taxon>Ecdysozoa</taxon>
        <taxon>Nematoda</taxon>
        <taxon>Chromadorea</taxon>
        <taxon>Rhabditida</taxon>
        <taxon>Rhabditina</taxon>
        <taxon>Rhabditomorpha</taxon>
        <taxon>Strongyloidea</taxon>
        <taxon>Strongylidae</taxon>
        <taxon>Cylicocyclus</taxon>
    </lineage>
</organism>
<comment type="caution">
    <text evidence="3">The sequence shown here is derived from an EMBL/GenBank/DDBJ whole genome shotgun (WGS) entry which is preliminary data.</text>
</comment>
<reference evidence="3" key="1">
    <citation type="submission" date="2023-07" db="EMBL/GenBank/DDBJ databases">
        <authorList>
            <consortium name="CYATHOMIX"/>
        </authorList>
    </citation>
    <scope>NUCLEOTIDE SEQUENCE</scope>
    <source>
        <strain evidence="3">N/A</strain>
    </source>
</reference>
<sequence length="91" mass="10065">MLRRPLTSIEIKADDIDHMEKVLLELYQKRDPSKTPMETDTNYTTPSTAISSEPKRPVSPTETLSSMDTSGNQTLPTFMSPGNSFTNEGSA</sequence>